<sequence length="556" mass="61895">MVELLDSEKLLRNQLRKVLAHVCSSSTYILQEAMSNSGMLRHRLKLWQGVQADTFKARGRALDFMECLQILSASTSAQREANGFVKVPVKRLDQVGVSTQHNMDNQFKAEVAAIGSMSHVNLVSLKGFCMEKNARLLVFEFMPRRACSRRESKKMASSKFGYGVMGLCVVMLPMILLASDIARQTPVQAPASITDCDSVVLELPDCLGLCSDNKVMCSDEELEFKHTCLSPAWRVSEQAARWVRLRGDINVLLLGDPSTAKSQFLKFVEKTASIAVYTFGKGSSAAGLTASVIRDASTQEFYLEGCAMVLADGGVVCIDEFDKMHSEDIVAIHEAMEQQTISIAKAGITTVLNSRTSVLAAANPPSGHYDDLKTAQENIDLQIAILSRFNLIFIVKDSRDRQRDMQIANHIVSVHTSAGEVSKHADTKEKDNWLKRKCQVDMRGLPLGLTRIYLNGSSCKLSLARGFFNTISTTGVRGLNSHYLVIFVTEQCGNLREPHMSIIIGICLSIEFVLDITDYNITRRGRLCYMYSPQAEVHSDMFLYNWLKRLLLSYKV</sequence>
<keyword evidence="4 5" id="KW-0067">ATP-binding</keyword>
<dbReference type="SMART" id="SM00350">
    <property type="entry name" value="MCM"/>
    <property type="match status" value="1"/>
</dbReference>
<name>A0A9D4ZN28_ADICA</name>
<evidence type="ECO:0000313" key="9">
    <source>
        <dbReference type="Proteomes" id="UP000886520"/>
    </source>
</evidence>
<evidence type="ECO:0000256" key="3">
    <source>
        <dbReference type="ARBA" id="ARBA00022741"/>
    </source>
</evidence>
<dbReference type="GO" id="GO:0005524">
    <property type="term" value="F:ATP binding"/>
    <property type="evidence" value="ECO:0007669"/>
    <property type="project" value="UniProtKB-KW"/>
</dbReference>
<keyword evidence="2" id="KW-0150">Chloroplast</keyword>
<evidence type="ECO:0000256" key="6">
    <source>
        <dbReference type="SAM" id="Phobius"/>
    </source>
</evidence>
<accession>A0A9D4ZN28</accession>
<dbReference type="GO" id="GO:0004672">
    <property type="term" value="F:protein kinase activity"/>
    <property type="evidence" value="ECO:0007669"/>
    <property type="project" value="InterPro"/>
</dbReference>
<dbReference type="InterPro" id="IPR011009">
    <property type="entry name" value="Kinase-like_dom_sf"/>
</dbReference>
<keyword evidence="2" id="KW-0934">Plastid</keyword>
<dbReference type="AlphaFoldDB" id="A0A9D4ZN28"/>
<keyword evidence="9" id="KW-1185">Reference proteome</keyword>
<dbReference type="PROSITE" id="PS00847">
    <property type="entry name" value="MCM_1"/>
    <property type="match status" value="1"/>
</dbReference>
<keyword evidence="5" id="KW-0238">DNA-binding</keyword>
<keyword evidence="6" id="KW-0472">Membrane</keyword>
<keyword evidence="6" id="KW-1133">Transmembrane helix</keyword>
<feature type="transmembrane region" description="Helical" evidence="6">
    <location>
        <begin position="160"/>
        <end position="178"/>
    </location>
</feature>
<comment type="similarity">
    <text evidence="5">Belongs to the MCM family.</text>
</comment>
<dbReference type="GO" id="GO:0005634">
    <property type="term" value="C:nucleus"/>
    <property type="evidence" value="ECO:0007669"/>
    <property type="project" value="TreeGrafter"/>
</dbReference>
<evidence type="ECO:0000259" key="7">
    <source>
        <dbReference type="PROSITE" id="PS50051"/>
    </source>
</evidence>
<dbReference type="PANTHER" id="PTHR11630">
    <property type="entry name" value="DNA REPLICATION LICENSING FACTOR MCM FAMILY MEMBER"/>
    <property type="match status" value="1"/>
</dbReference>
<reference evidence="8 9" key="1">
    <citation type="submission" date="2021-01" db="EMBL/GenBank/DDBJ databases">
        <title>Adiantum capillus-veneris genome.</title>
        <authorList>
            <person name="Fang Y."/>
            <person name="Liao Q."/>
        </authorList>
    </citation>
    <scope>NUCLEOTIDE SEQUENCE [LARGE SCALE GENOMIC DNA]</scope>
    <source>
        <strain evidence="8">H3</strain>
        <tissue evidence="8">Leaf</tissue>
    </source>
</reference>
<dbReference type="GO" id="GO:0042555">
    <property type="term" value="C:MCM complex"/>
    <property type="evidence" value="ECO:0007669"/>
    <property type="project" value="TreeGrafter"/>
</dbReference>
<evidence type="ECO:0000256" key="1">
    <source>
        <dbReference type="ARBA" id="ARBA00012551"/>
    </source>
</evidence>
<evidence type="ECO:0000313" key="8">
    <source>
        <dbReference type="EMBL" id="KAI5079361.1"/>
    </source>
</evidence>
<dbReference type="PANTHER" id="PTHR11630:SF42">
    <property type="entry name" value="DNA REPLICATION LICENSING FACTOR MCM5"/>
    <property type="match status" value="1"/>
</dbReference>
<dbReference type="InterPro" id="IPR001208">
    <property type="entry name" value="MCM_dom"/>
</dbReference>
<dbReference type="OrthoDB" id="10036721at2759"/>
<dbReference type="Gene3D" id="3.40.50.300">
    <property type="entry name" value="P-loop containing nucleotide triphosphate hydrolases"/>
    <property type="match status" value="1"/>
</dbReference>
<dbReference type="EMBL" id="JABFUD020000005">
    <property type="protein sequence ID" value="KAI5079361.1"/>
    <property type="molecule type" value="Genomic_DNA"/>
</dbReference>
<dbReference type="GO" id="GO:0000727">
    <property type="term" value="P:double-strand break repair via break-induced replication"/>
    <property type="evidence" value="ECO:0007669"/>
    <property type="project" value="TreeGrafter"/>
</dbReference>
<dbReference type="PRINTS" id="PR01657">
    <property type="entry name" value="MCMFAMILY"/>
</dbReference>
<dbReference type="EC" id="3.6.4.12" evidence="1"/>
<dbReference type="Proteomes" id="UP000886520">
    <property type="component" value="Chromosome 5"/>
</dbReference>
<dbReference type="InterPro" id="IPR027417">
    <property type="entry name" value="P-loop_NTPase"/>
</dbReference>
<evidence type="ECO:0000256" key="2">
    <source>
        <dbReference type="ARBA" id="ARBA00022528"/>
    </source>
</evidence>
<dbReference type="GO" id="GO:0043138">
    <property type="term" value="F:3'-5' DNA helicase activity"/>
    <property type="evidence" value="ECO:0007669"/>
    <property type="project" value="TreeGrafter"/>
</dbReference>
<dbReference type="SUPFAM" id="SSF52540">
    <property type="entry name" value="P-loop containing nucleoside triphosphate hydrolases"/>
    <property type="match status" value="1"/>
</dbReference>
<proteinExistence type="inferred from homology"/>
<dbReference type="SUPFAM" id="SSF56112">
    <property type="entry name" value="Protein kinase-like (PK-like)"/>
    <property type="match status" value="1"/>
</dbReference>
<dbReference type="PROSITE" id="PS50051">
    <property type="entry name" value="MCM_2"/>
    <property type="match status" value="1"/>
</dbReference>
<dbReference type="Gene3D" id="3.30.200.20">
    <property type="entry name" value="Phosphorylase Kinase, domain 1"/>
    <property type="match status" value="1"/>
</dbReference>
<organism evidence="8 9">
    <name type="scientific">Adiantum capillus-veneris</name>
    <name type="common">Maidenhair fern</name>
    <dbReference type="NCBI Taxonomy" id="13818"/>
    <lineage>
        <taxon>Eukaryota</taxon>
        <taxon>Viridiplantae</taxon>
        <taxon>Streptophyta</taxon>
        <taxon>Embryophyta</taxon>
        <taxon>Tracheophyta</taxon>
        <taxon>Polypodiopsida</taxon>
        <taxon>Polypodiidae</taxon>
        <taxon>Polypodiales</taxon>
        <taxon>Pteridineae</taxon>
        <taxon>Pteridaceae</taxon>
        <taxon>Vittarioideae</taxon>
        <taxon>Adiantum</taxon>
    </lineage>
</organism>
<feature type="domain" description="MCM C-terminal AAA(+) ATPase" evidence="7">
    <location>
        <begin position="244"/>
        <end position="411"/>
    </location>
</feature>
<dbReference type="GO" id="GO:0017116">
    <property type="term" value="F:single-stranded DNA helicase activity"/>
    <property type="evidence" value="ECO:0007669"/>
    <property type="project" value="TreeGrafter"/>
</dbReference>
<dbReference type="InterPro" id="IPR018525">
    <property type="entry name" value="MCM_CS"/>
</dbReference>
<keyword evidence="3 5" id="KW-0547">Nucleotide-binding</keyword>
<evidence type="ECO:0000256" key="5">
    <source>
        <dbReference type="RuleBase" id="RU004070"/>
    </source>
</evidence>
<protein>
    <recommendedName>
        <fullName evidence="1">DNA helicase</fullName>
        <ecNumber evidence="1">3.6.4.12</ecNumber>
    </recommendedName>
</protein>
<dbReference type="GO" id="GO:0003697">
    <property type="term" value="F:single-stranded DNA binding"/>
    <property type="evidence" value="ECO:0007669"/>
    <property type="project" value="TreeGrafter"/>
</dbReference>
<dbReference type="GO" id="GO:0006270">
    <property type="term" value="P:DNA replication initiation"/>
    <property type="evidence" value="ECO:0007669"/>
    <property type="project" value="TreeGrafter"/>
</dbReference>
<evidence type="ECO:0000256" key="4">
    <source>
        <dbReference type="ARBA" id="ARBA00022840"/>
    </source>
</evidence>
<dbReference type="Pfam" id="PF07714">
    <property type="entry name" value="PK_Tyr_Ser-Thr"/>
    <property type="match status" value="1"/>
</dbReference>
<dbReference type="InterPro" id="IPR031327">
    <property type="entry name" value="MCM"/>
</dbReference>
<dbReference type="InterPro" id="IPR001245">
    <property type="entry name" value="Ser-Thr/Tyr_kinase_cat_dom"/>
</dbReference>
<dbReference type="Pfam" id="PF00493">
    <property type="entry name" value="MCM"/>
    <property type="match status" value="1"/>
</dbReference>
<gene>
    <name evidence="8" type="ORF">GOP47_0004840</name>
</gene>
<keyword evidence="6" id="KW-0812">Transmembrane</keyword>
<comment type="caution">
    <text evidence="8">The sequence shown here is derived from an EMBL/GenBank/DDBJ whole genome shotgun (WGS) entry which is preliminary data.</text>
</comment>